<dbReference type="Proteomes" id="UP000886891">
    <property type="component" value="Unassembled WGS sequence"/>
</dbReference>
<comment type="caution">
    <text evidence="3">The sequence shown here is derived from an EMBL/GenBank/DDBJ whole genome shotgun (WGS) entry which is preliminary data.</text>
</comment>
<keyword evidence="1" id="KW-0812">Transmembrane</keyword>
<dbReference type="AlphaFoldDB" id="A0A9D1NDH1"/>
<dbReference type="EMBL" id="DVOH01000056">
    <property type="protein sequence ID" value="HIV00800.1"/>
    <property type="molecule type" value="Genomic_DNA"/>
</dbReference>
<reference evidence="3" key="1">
    <citation type="submission" date="2020-10" db="EMBL/GenBank/DDBJ databases">
        <authorList>
            <person name="Gilroy R."/>
        </authorList>
    </citation>
    <scope>NUCLEOTIDE SEQUENCE</scope>
    <source>
        <strain evidence="3">23406</strain>
    </source>
</reference>
<dbReference type="Pfam" id="PF01966">
    <property type="entry name" value="HD"/>
    <property type="match status" value="1"/>
</dbReference>
<feature type="transmembrane region" description="Helical" evidence="1">
    <location>
        <begin position="98"/>
        <end position="116"/>
    </location>
</feature>
<organism evidence="3 4">
    <name type="scientific">Candidatus Stercoripulliclostridium merdipullorum</name>
    <dbReference type="NCBI Taxonomy" id="2840952"/>
    <lineage>
        <taxon>Bacteria</taxon>
        <taxon>Bacillati</taxon>
        <taxon>Bacillota</taxon>
        <taxon>Clostridia</taxon>
        <taxon>Eubacteriales</taxon>
        <taxon>Candidatus Stercoripulliclostridium</taxon>
    </lineage>
</organism>
<dbReference type="Pfam" id="PF07698">
    <property type="entry name" value="7TM-7TMR_HD"/>
    <property type="match status" value="1"/>
</dbReference>
<keyword evidence="1" id="KW-0472">Membrane</keyword>
<dbReference type="InterPro" id="IPR003607">
    <property type="entry name" value="HD/PDEase_dom"/>
</dbReference>
<evidence type="ECO:0000313" key="3">
    <source>
        <dbReference type="EMBL" id="HIV00800.1"/>
    </source>
</evidence>
<evidence type="ECO:0000313" key="4">
    <source>
        <dbReference type="Proteomes" id="UP000886891"/>
    </source>
</evidence>
<dbReference type="PANTHER" id="PTHR36442:SF1">
    <property type="entry name" value="CYCLIC-DI-AMP PHOSPHODIESTERASE PGPH"/>
    <property type="match status" value="1"/>
</dbReference>
<feature type="transmembrane region" description="Helical" evidence="1">
    <location>
        <begin position="170"/>
        <end position="188"/>
    </location>
</feature>
<dbReference type="SUPFAM" id="SSF109604">
    <property type="entry name" value="HD-domain/PDEase-like"/>
    <property type="match status" value="1"/>
</dbReference>
<feature type="domain" description="HD/PDEase" evidence="2">
    <location>
        <begin position="281"/>
        <end position="436"/>
    </location>
</feature>
<evidence type="ECO:0000259" key="2">
    <source>
        <dbReference type="SMART" id="SM00471"/>
    </source>
</evidence>
<feature type="transmembrane region" description="Helical" evidence="1">
    <location>
        <begin position="26"/>
        <end position="47"/>
    </location>
</feature>
<proteinExistence type="predicted"/>
<feature type="transmembrane region" description="Helical" evidence="1">
    <location>
        <begin position="145"/>
        <end position="164"/>
    </location>
</feature>
<accession>A0A9D1NDH1</accession>
<feature type="transmembrane region" description="Helical" evidence="1">
    <location>
        <begin position="227"/>
        <end position="252"/>
    </location>
</feature>
<dbReference type="InterPro" id="IPR011621">
    <property type="entry name" value="Metal-dep_PHydrolase_7TM_intra"/>
</dbReference>
<dbReference type="Gene3D" id="1.10.3210.10">
    <property type="entry name" value="Hypothetical protein af1432"/>
    <property type="match status" value="1"/>
</dbReference>
<dbReference type="CDD" id="cd00077">
    <property type="entry name" value="HDc"/>
    <property type="match status" value="1"/>
</dbReference>
<dbReference type="NCBIfam" id="TIGR00277">
    <property type="entry name" value="HDIG"/>
    <property type="match status" value="1"/>
</dbReference>
<protein>
    <submittedName>
        <fullName evidence="3">HDIG domain-containing protein</fullName>
    </submittedName>
</protein>
<feature type="transmembrane region" description="Helical" evidence="1">
    <location>
        <begin position="67"/>
        <end position="86"/>
    </location>
</feature>
<dbReference type="SMART" id="SM00471">
    <property type="entry name" value="HDc"/>
    <property type="match status" value="1"/>
</dbReference>
<dbReference type="InterPro" id="IPR006674">
    <property type="entry name" value="HD_domain"/>
</dbReference>
<sequence length="490" mass="53475">MKKTKTVLAEVLTPKLKKNKPDLKRIAGYSATVILCSIVIGAILRLFNWGEFGSAGDFFRGKVIGEIFLIAAIFALMIAVLLVYSMMLKSVHVERNKILPIILSAMILSYLVGILFAQTVSLYAIPACFAPLIIAVLIEKRVGIVANILMSQAFFVTYLLVFGTSAVIDAAASLPASVVSGTLMIIFADRADTRLKFIGMGLIVGLVSALIPILVSLLLSGGGAYEILISGVWGFVANVLSVALFMVLLPFFESLFRVDTIFRISEICSLDFPLLKELAKNAPGTFNHSVAVGNLAELCALAIGENPQLAKAAAYYHDVGKLKNPECFIENQKGYNPHDDFIPEVSVSMITAHTRHGAEMIRKARLPDILASVALEHHGTTPVQYFLYKAQNVTEDTLDRTEFSYPGPKPSSKIAAIIMIVDTVEAATRAMGGPTEDDFRGFVRKLIKSKADLGQFSDCDITYKDLQLIEDVLVAVLPSMYHSRIQYQSK</sequence>
<evidence type="ECO:0000256" key="1">
    <source>
        <dbReference type="SAM" id="Phobius"/>
    </source>
</evidence>
<gene>
    <name evidence="3" type="ORF">IAB14_06790</name>
</gene>
<reference evidence="3" key="2">
    <citation type="journal article" date="2021" name="PeerJ">
        <title>Extensive microbial diversity within the chicken gut microbiome revealed by metagenomics and culture.</title>
        <authorList>
            <person name="Gilroy R."/>
            <person name="Ravi A."/>
            <person name="Getino M."/>
            <person name="Pursley I."/>
            <person name="Horton D.L."/>
            <person name="Alikhan N.F."/>
            <person name="Baker D."/>
            <person name="Gharbi K."/>
            <person name="Hall N."/>
            <person name="Watson M."/>
            <person name="Adriaenssens E.M."/>
            <person name="Foster-Nyarko E."/>
            <person name="Jarju S."/>
            <person name="Secka A."/>
            <person name="Antonio M."/>
            <person name="Oren A."/>
            <person name="Chaudhuri R.R."/>
            <person name="La Ragione R."/>
            <person name="Hildebrand F."/>
            <person name="Pallen M.J."/>
        </authorList>
    </citation>
    <scope>NUCLEOTIDE SEQUENCE</scope>
    <source>
        <strain evidence="3">23406</strain>
    </source>
</reference>
<feature type="transmembrane region" description="Helical" evidence="1">
    <location>
        <begin position="122"/>
        <end position="138"/>
    </location>
</feature>
<dbReference type="InterPro" id="IPR052722">
    <property type="entry name" value="PgpH_phosphodiesterase"/>
</dbReference>
<dbReference type="InterPro" id="IPR006675">
    <property type="entry name" value="HDIG_dom"/>
</dbReference>
<keyword evidence="1" id="KW-1133">Transmembrane helix</keyword>
<feature type="transmembrane region" description="Helical" evidence="1">
    <location>
        <begin position="200"/>
        <end position="221"/>
    </location>
</feature>
<name>A0A9D1NDH1_9FIRM</name>
<dbReference type="PANTHER" id="PTHR36442">
    <property type="entry name" value="CYCLIC-DI-AMP PHOSPHODIESTERASE PGPH"/>
    <property type="match status" value="1"/>
</dbReference>